<protein>
    <recommendedName>
        <fullName evidence="5">procollagen-proline 4-dioxygenase</fullName>
        <ecNumber evidence="5">1.14.11.2</ecNumber>
    </recommendedName>
</protein>
<evidence type="ECO:0000256" key="8">
    <source>
        <dbReference type="ARBA" id="ARBA00022896"/>
    </source>
</evidence>
<keyword evidence="10" id="KW-0560">Oxidoreductase</keyword>
<keyword evidence="14" id="KW-0732">Signal</keyword>
<evidence type="ECO:0000256" key="5">
    <source>
        <dbReference type="ARBA" id="ARBA00012269"/>
    </source>
</evidence>
<accession>A0AAV6VPE8</accession>
<dbReference type="Gene3D" id="2.60.120.620">
    <property type="entry name" value="q2cbj1_9rhob like domain"/>
    <property type="match status" value="1"/>
</dbReference>
<keyword evidence="11" id="KW-0408">Iron</keyword>
<dbReference type="InterPro" id="IPR005123">
    <property type="entry name" value="Oxoglu/Fe-dep_dioxygenase_dom"/>
</dbReference>
<keyword evidence="7" id="KW-0256">Endoplasmic reticulum</keyword>
<evidence type="ECO:0000256" key="11">
    <source>
        <dbReference type="ARBA" id="ARBA00023004"/>
    </source>
</evidence>
<dbReference type="GO" id="GO:0031418">
    <property type="term" value="F:L-ascorbic acid binding"/>
    <property type="evidence" value="ECO:0007669"/>
    <property type="project" value="UniProtKB-KW"/>
</dbReference>
<dbReference type="Gene3D" id="1.25.40.10">
    <property type="entry name" value="Tetratricopeptide repeat domain"/>
    <property type="match status" value="1"/>
</dbReference>
<feature type="signal peptide" evidence="14">
    <location>
        <begin position="1"/>
        <end position="23"/>
    </location>
</feature>
<evidence type="ECO:0000256" key="6">
    <source>
        <dbReference type="ARBA" id="ARBA00022723"/>
    </source>
</evidence>
<evidence type="ECO:0000313" key="16">
    <source>
        <dbReference type="EMBL" id="KAG8197754.1"/>
    </source>
</evidence>
<dbReference type="EC" id="1.14.11.2" evidence="5"/>
<dbReference type="SUPFAM" id="SSF48452">
    <property type="entry name" value="TPR-like"/>
    <property type="match status" value="1"/>
</dbReference>
<dbReference type="SMART" id="SM00702">
    <property type="entry name" value="P4Hc"/>
    <property type="match status" value="1"/>
</dbReference>
<dbReference type="FunFam" id="1.25.40.10:FF:000006">
    <property type="entry name" value="Prolyl 4-hydroxylase subunit alpha 2"/>
    <property type="match status" value="1"/>
</dbReference>
<evidence type="ECO:0000256" key="12">
    <source>
        <dbReference type="ARBA" id="ARBA00023180"/>
    </source>
</evidence>
<dbReference type="PANTHER" id="PTHR10869">
    <property type="entry name" value="PROLYL 4-HYDROXYLASE ALPHA SUBUNIT"/>
    <property type="match status" value="1"/>
</dbReference>
<dbReference type="GO" id="GO:0004656">
    <property type="term" value="F:procollagen-proline 4-dioxygenase activity"/>
    <property type="evidence" value="ECO:0007669"/>
    <property type="project" value="UniProtKB-EC"/>
</dbReference>
<keyword evidence="6" id="KW-0479">Metal-binding</keyword>
<dbReference type="Gene3D" id="6.10.140.1460">
    <property type="match status" value="1"/>
</dbReference>
<name>A0AAV6VPE8_9ARAC</name>
<keyword evidence="17" id="KW-1185">Reference proteome</keyword>
<evidence type="ECO:0000256" key="14">
    <source>
        <dbReference type="SAM" id="SignalP"/>
    </source>
</evidence>
<evidence type="ECO:0000256" key="9">
    <source>
        <dbReference type="ARBA" id="ARBA00022964"/>
    </source>
</evidence>
<dbReference type="InterPro" id="IPR013547">
    <property type="entry name" value="P4H_N"/>
</dbReference>
<evidence type="ECO:0000256" key="7">
    <source>
        <dbReference type="ARBA" id="ARBA00022824"/>
    </source>
</evidence>
<organism evidence="16 17">
    <name type="scientific">Oedothorax gibbosus</name>
    <dbReference type="NCBI Taxonomy" id="931172"/>
    <lineage>
        <taxon>Eukaryota</taxon>
        <taxon>Metazoa</taxon>
        <taxon>Ecdysozoa</taxon>
        <taxon>Arthropoda</taxon>
        <taxon>Chelicerata</taxon>
        <taxon>Arachnida</taxon>
        <taxon>Araneae</taxon>
        <taxon>Araneomorphae</taxon>
        <taxon>Entelegynae</taxon>
        <taxon>Araneoidea</taxon>
        <taxon>Linyphiidae</taxon>
        <taxon>Erigoninae</taxon>
        <taxon>Oedothorax</taxon>
    </lineage>
</organism>
<dbReference type="InterPro" id="IPR045054">
    <property type="entry name" value="P4HA-like"/>
</dbReference>
<evidence type="ECO:0000256" key="10">
    <source>
        <dbReference type="ARBA" id="ARBA00023002"/>
    </source>
</evidence>
<keyword evidence="9" id="KW-0223">Dioxygenase</keyword>
<comment type="cofactor">
    <cofactor evidence="1">
        <name>L-ascorbate</name>
        <dbReference type="ChEBI" id="CHEBI:38290"/>
    </cofactor>
</comment>
<dbReference type="EMBL" id="JAFNEN010000051">
    <property type="protein sequence ID" value="KAG8197754.1"/>
    <property type="molecule type" value="Genomic_DNA"/>
</dbReference>
<dbReference type="InterPro" id="IPR011990">
    <property type="entry name" value="TPR-like_helical_dom_sf"/>
</dbReference>
<keyword evidence="12" id="KW-0325">Glycoprotein</keyword>
<dbReference type="Proteomes" id="UP000827092">
    <property type="component" value="Unassembled WGS sequence"/>
</dbReference>
<evidence type="ECO:0000313" key="17">
    <source>
        <dbReference type="Proteomes" id="UP000827092"/>
    </source>
</evidence>
<dbReference type="Pfam" id="PF08336">
    <property type="entry name" value="P4Ha_N"/>
    <property type="match status" value="1"/>
</dbReference>
<proteinExistence type="inferred from homology"/>
<evidence type="ECO:0000256" key="4">
    <source>
        <dbReference type="ARBA" id="ARBA00006511"/>
    </source>
</evidence>
<feature type="chain" id="PRO_5043529432" description="procollagen-proline 4-dioxygenase" evidence="14">
    <location>
        <begin position="24"/>
        <end position="540"/>
    </location>
</feature>
<feature type="compositionally biased region" description="Basic and acidic residues" evidence="13">
    <location>
        <begin position="274"/>
        <end position="287"/>
    </location>
</feature>
<dbReference type="PANTHER" id="PTHR10869:SF244">
    <property type="entry name" value="PROLYL 4-HYDROXYLASE SUBUNIT ALPHA-2"/>
    <property type="match status" value="1"/>
</dbReference>
<comment type="caution">
    <text evidence="16">The sequence shown here is derived from an EMBL/GenBank/DDBJ whole genome shotgun (WGS) entry which is preliminary data.</text>
</comment>
<dbReference type="Pfam" id="PF13640">
    <property type="entry name" value="2OG-FeII_Oxy_3"/>
    <property type="match status" value="1"/>
</dbReference>
<dbReference type="InterPro" id="IPR006620">
    <property type="entry name" value="Pro_4_hyd_alph"/>
</dbReference>
<evidence type="ECO:0000256" key="1">
    <source>
        <dbReference type="ARBA" id="ARBA00001961"/>
    </source>
</evidence>
<dbReference type="AlphaFoldDB" id="A0AAV6VPE8"/>
<evidence type="ECO:0000256" key="3">
    <source>
        <dbReference type="ARBA" id="ARBA00004319"/>
    </source>
</evidence>
<evidence type="ECO:0000259" key="15">
    <source>
        <dbReference type="PROSITE" id="PS51471"/>
    </source>
</evidence>
<comment type="similarity">
    <text evidence="4">Belongs to the P4HA family.</text>
</comment>
<dbReference type="Pfam" id="PF23558">
    <property type="entry name" value="TPR_P4H"/>
    <property type="match status" value="1"/>
</dbReference>
<feature type="domain" description="Fe2OG dioxygenase" evidence="15">
    <location>
        <begin position="417"/>
        <end position="525"/>
    </location>
</feature>
<dbReference type="GO" id="GO:0005506">
    <property type="term" value="F:iron ion binding"/>
    <property type="evidence" value="ECO:0007669"/>
    <property type="project" value="InterPro"/>
</dbReference>
<reference evidence="16 17" key="1">
    <citation type="journal article" date="2022" name="Nat. Ecol. Evol.">
        <title>A masculinizing supergene underlies an exaggerated male reproductive morph in a spider.</title>
        <authorList>
            <person name="Hendrickx F."/>
            <person name="De Corte Z."/>
            <person name="Sonet G."/>
            <person name="Van Belleghem S.M."/>
            <person name="Kostlbacher S."/>
            <person name="Vangestel C."/>
        </authorList>
    </citation>
    <scope>NUCLEOTIDE SEQUENCE [LARGE SCALE GENOMIC DNA]</scope>
    <source>
        <strain evidence="16">W744_W776</strain>
    </source>
</reference>
<dbReference type="FunFam" id="2.60.120.620:FF:000001">
    <property type="entry name" value="Prolyl 4-hydroxylase subunit alpha 2"/>
    <property type="match status" value="1"/>
</dbReference>
<feature type="region of interest" description="Disordered" evidence="13">
    <location>
        <begin position="265"/>
        <end position="287"/>
    </location>
</feature>
<keyword evidence="8" id="KW-0847">Vitamin C</keyword>
<comment type="subcellular location">
    <subcellularLocation>
        <location evidence="3">Endoplasmic reticulum lumen</location>
    </subcellularLocation>
</comment>
<evidence type="ECO:0000256" key="13">
    <source>
        <dbReference type="SAM" id="MobiDB-lite"/>
    </source>
</evidence>
<comment type="function">
    <text evidence="2">Catalyzes the post-translational formation of 4-hydroxyproline in -Xaa-Pro-Gly- sequences in collagens and other proteins.</text>
</comment>
<dbReference type="GO" id="GO:0005788">
    <property type="term" value="C:endoplasmic reticulum lumen"/>
    <property type="evidence" value="ECO:0007669"/>
    <property type="project" value="UniProtKB-SubCell"/>
</dbReference>
<dbReference type="InterPro" id="IPR059068">
    <property type="entry name" value="TPR_P4H"/>
</dbReference>
<dbReference type="InterPro" id="IPR044862">
    <property type="entry name" value="Pro_4_hyd_alph_FE2OG_OXY"/>
</dbReference>
<sequence>MHPNVKHCFFAVVLCLVCSYASADIYTAVVDLEKLLYTEGEVIKAMESYIDMEEKRLQEIKRFKDEYGKLHQVASDDSQTFLANPINAFLLVKRLSTDWKTAQSLMMESAGKAMIGNITQSREDLKFPEDEDLTGAAEVLLRLQDTYKLDTSTLAKGEIYGTKPSNELSAHDCFVLGRHSFKKRDHYHAILWMQEALDRAEKETDKSVEKSEILEYLAFSTYKLGNIRHALKLTNDLLELVPHHPRAQRSRAYYEYALTNAVDTKSGDLQSDGDINHSEASKEDTELSKQGLYKQGLYEQLCRKSISNFLEQQNLYCEYYTNKNPYYILQPIKREIVFENPFIVIFHDVVSDREIEIIKFLAQPRLERSFATTNPSGNFGYAKYRISKSAWVFNEDHPVVKKISQRMEDLTGLTVSTAEELQVVNYGIGGHYEPHFDFATKEQLSYVFNTGIGNRIATWLFFMNNVNAGGATVFPNIGVALRPKKGAAAFWYNLRRNGEGDMLTLHAACPVLAGSKWVFNKWLHERGQEFLRRCGLRETV</sequence>
<dbReference type="PROSITE" id="PS51471">
    <property type="entry name" value="FE2OG_OXY"/>
    <property type="match status" value="1"/>
</dbReference>
<gene>
    <name evidence="16" type="ORF">JTE90_006800</name>
</gene>
<evidence type="ECO:0000256" key="2">
    <source>
        <dbReference type="ARBA" id="ARBA00002035"/>
    </source>
</evidence>